<dbReference type="Gene3D" id="2.60.40.1890">
    <property type="entry name" value="PCu(A)C copper chaperone"/>
    <property type="match status" value="1"/>
</dbReference>
<dbReference type="Pfam" id="PF04314">
    <property type="entry name" value="PCuAC"/>
    <property type="match status" value="1"/>
</dbReference>
<dbReference type="EMBL" id="JACIVI010000004">
    <property type="protein sequence ID" value="MBB1162566.1"/>
    <property type="molecule type" value="Genomic_DNA"/>
</dbReference>
<comment type="caution">
    <text evidence="2">The sequence shown here is derived from an EMBL/GenBank/DDBJ whole genome shotgun (WGS) entry which is preliminary data.</text>
</comment>
<accession>A0A839HL18</accession>
<dbReference type="RefSeq" id="WP_182664638.1">
    <property type="nucleotide sequence ID" value="NZ_JACIVI010000004.1"/>
</dbReference>
<keyword evidence="3" id="KW-1185">Reference proteome</keyword>
<dbReference type="AlphaFoldDB" id="A0A839HL18"/>
<protein>
    <submittedName>
        <fullName evidence="2">Copper chaperone PCu(A)C</fullName>
    </submittedName>
</protein>
<feature type="compositionally biased region" description="Pro residues" evidence="1">
    <location>
        <begin position="169"/>
        <end position="184"/>
    </location>
</feature>
<reference evidence="2 3" key="1">
    <citation type="submission" date="2020-08" db="EMBL/GenBank/DDBJ databases">
        <title>Aquariorum lacteus gen. nov., sp. nov., a new member of the family Comamonadaceae, isolated from freshwater aquarium.</title>
        <authorList>
            <person name="Chun S.-J."/>
        </authorList>
    </citation>
    <scope>NUCLEOTIDE SEQUENCE [LARGE SCALE GENOMIC DNA]</scope>
    <source>
        <strain evidence="2 3">SJAQ100</strain>
    </source>
</reference>
<dbReference type="Proteomes" id="UP000586093">
    <property type="component" value="Unassembled WGS sequence"/>
</dbReference>
<dbReference type="SUPFAM" id="SSF110087">
    <property type="entry name" value="DR1885-like metal-binding protein"/>
    <property type="match status" value="1"/>
</dbReference>
<dbReference type="PANTHER" id="PTHR36302:SF1">
    <property type="entry name" value="COPPER CHAPERONE PCU(A)C"/>
    <property type="match status" value="1"/>
</dbReference>
<dbReference type="PROSITE" id="PS51318">
    <property type="entry name" value="TAT"/>
    <property type="match status" value="1"/>
</dbReference>
<name>A0A839HL18_9BURK</name>
<evidence type="ECO:0000256" key="1">
    <source>
        <dbReference type="SAM" id="MobiDB-lite"/>
    </source>
</evidence>
<sequence>MSRALPPRPARRPLMRHLLGLGLLLGSGSGARRALAAPPPPRERSAVQMADAWMRSTPEGAVACLQLVGLGPRDDRLLELQCDWAGRVELRGPGLLEGLPGLWPLDTGLPLPAGEVLTMRPDGVHIALFELDRPLRPHEQRPMRLVFERAGQHRIAFQVDESRRGTRPPVMPPAVEPLPVEPPA</sequence>
<proteinExistence type="predicted"/>
<evidence type="ECO:0000313" key="3">
    <source>
        <dbReference type="Proteomes" id="UP000586093"/>
    </source>
</evidence>
<dbReference type="PANTHER" id="PTHR36302">
    <property type="entry name" value="BLR7088 PROTEIN"/>
    <property type="match status" value="1"/>
</dbReference>
<dbReference type="InterPro" id="IPR006311">
    <property type="entry name" value="TAT_signal"/>
</dbReference>
<feature type="region of interest" description="Disordered" evidence="1">
    <location>
        <begin position="160"/>
        <end position="184"/>
    </location>
</feature>
<evidence type="ECO:0000313" key="2">
    <source>
        <dbReference type="EMBL" id="MBB1162566.1"/>
    </source>
</evidence>
<organism evidence="2 3">
    <name type="scientific">Aquariibacter albus</name>
    <dbReference type="NCBI Taxonomy" id="2759899"/>
    <lineage>
        <taxon>Bacteria</taxon>
        <taxon>Pseudomonadati</taxon>
        <taxon>Pseudomonadota</taxon>
        <taxon>Betaproteobacteria</taxon>
        <taxon>Burkholderiales</taxon>
        <taxon>Sphaerotilaceae</taxon>
        <taxon>Aquariibacter</taxon>
    </lineage>
</organism>
<dbReference type="InterPro" id="IPR007410">
    <property type="entry name" value="LpqE-like"/>
</dbReference>
<gene>
    <name evidence="2" type="ORF">H4F90_11315</name>
</gene>
<dbReference type="InterPro" id="IPR036182">
    <property type="entry name" value="PCuAC_sf"/>
</dbReference>
<dbReference type="InterPro" id="IPR058248">
    <property type="entry name" value="Lxx211020-like"/>
</dbReference>